<reference evidence="6" key="1">
    <citation type="submission" date="2010-08" db="EMBL/GenBank/DDBJ databases">
        <authorList>
            <person name="Muzny D."/>
            <person name="Qin X."/>
            <person name="Buhay C."/>
            <person name="Dugan-Rocha S."/>
            <person name="Ding Y."/>
            <person name="Chen G."/>
            <person name="Hawes A."/>
            <person name="Holder M."/>
            <person name="Jhangiani S."/>
            <person name="Johnson A."/>
            <person name="Khan Z."/>
            <person name="Li Z."/>
            <person name="Liu W."/>
            <person name="Liu X."/>
            <person name="Perez L."/>
            <person name="Shen H."/>
            <person name="Wang Q."/>
            <person name="Watt J."/>
            <person name="Xi L."/>
            <person name="Xin Y."/>
            <person name="Zhou J."/>
            <person name="Deng J."/>
            <person name="Jiang H."/>
            <person name="Liu Y."/>
            <person name="Qu J."/>
            <person name="Song X.-Z."/>
            <person name="Zhang L."/>
            <person name="Villasana D."/>
            <person name="Johnson A."/>
            <person name="Liu J."/>
            <person name="Liyanage D."/>
            <person name="Lorensuhewa L."/>
            <person name="Robinson T."/>
            <person name="Song A."/>
            <person name="Song B.-B."/>
            <person name="Dinh H."/>
            <person name="Thornton R."/>
            <person name="Coyle M."/>
            <person name="Francisco L."/>
            <person name="Jackson L."/>
            <person name="Javaid M."/>
            <person name="Korchina V."/>
            <person name="Kovar C."/>
            <person name="Mata R."/>
            <person name="Mathew T."/>
            <person name="Ngo R."/>
            <person name="Nguyen L."/>
            <person name="Nguyen N."/>
            <person name="Okwuonu G."/>
            <person name="Ongeri F."/>
            <person name="Pham C."/>
            <person name="Simmons D."/>
            <person name="Wilczek-Boney K."/>
            <person name="Hale W."/>
            <person name="Jakkamsetti A."/>
            <person name="Pham P."/>
            <person name="Ruth R."/>
            <person name="San Lucas F."/>
            <person name="Warren J."/>
            <person name="Zhang J."/>
            <person name="Zhao Z."/>
            <person name="Zhou C."/>
            <person name="Zhu D."/>
            <person name="Lee S."/>
            <person name="Bess C."/>
            <person name="Blankenburg K."/>
            <person name="Forbes L."/>
            <person name="Fu Q."/>
            <person name="Gubbala S."/>
            <person name="Hirani K."/>
            <person name="Jayaseelan J.C."/>
            <person name="Lara F."/>
            <person name="Munidasa M."/>
            <person name="Palculict T."/>
            <person name="Patil S."/>
            <person name="Pu L.-L."/>
            <person name="Saada N."/>
            <person name="Tang L."/>
            <person name="Weissenberger G."/>
            <person name="Zhu Y."/>
            <person name="Hemphill L."/>
            <person name="Shang Y."/>
            <person name="Youmans B."/>
            <person name="Ayvaz T."/>
            <person name="Ross M."/>
            <person name="Santibanez J."/>
            <person name="Aqrawi P."/>
            <person name="Gross S."/>
            <person name="Joshi V."/>
            <person name="Fowler G."/>
            <person name="Nazareth L."/>
            <person name="Reid J."/>
            <person name="Worley K."/>
            <person name="Petrosino J."/>
            <person name="Highlander S."/>
            <person name="Gibbs R."/>
        </authorList>
    </citation>
    <scope>NUCLEOTIDE SEQUENCE [LARGE SCALE GENOMIC DNA]</scope>
    <source>
        <strain evidence="6">DSM 15272</strain>
    </source>
</reference>
<dbReference type="SUPFAM" id="SSF55931">
    <property type="entry name" value="Glutamine synthetase/guanido kinase"/>
    <property type="match status" value="1"/>
</dbReference>
<dbReference type="GO" id="GO:0004357">
    <property type="term" value="F:glutamate-cysteine ligase activity"/>
    <property type="evidence" value="ECO:0007669"/>
    <property type="project" value="UniProtKB-EC"/>
</dbReference>
<dbReference type="Pfam" id="PF04107">
    <property type="entry name" value="GCS2"/>
    <property type="match status" value="1"/>
</dbReference>
<comment type="similarity">
    <text evidence="5">Belongs to the glutamate--cysteine ligase type 2 family. YbdK subfamily.</text>
</comment>
<keyword evidence="3 5" id="KW-0067">ATP-binding</keyword>
<comment type="function">
    <text evidence="5">ATP-dependent carboxylate-amine ligase which exhibits weak glutamate--cysteine ligase activity.</text>
</comment>
<evidence type="ECO:0000256" key="2">
    <source>
        <dbReference type="ARBA" id="ARBA00022741"/>
    </source>
</evidence>
<protein>
    <recommendedName>
        <fullName evidence="5">Putative glutamate--cysteine ligase 2</fullName>
        <ecNumber evidence="5">6.3.2.2</ecNumber>
    </recommendedName>
    <alternativeName>
        <fullName evidence="5">Gamma-glutamylcysteine synthetase 2</fullName>
        <shortName evidence="5">GCS 2</shortName>
        <shortName evidence="5">Gamma-GCS 2</shortName>
    </alternativeName>
</protein>
<dbReference type="InterPro" id="IPR011793">
    <property type="entry name" value="YbdK"/>
</dbReference>
<dbReference type="PANTHER" id="PTHR36510">
    <property type="entry name" value="GLUTAMATE--CYSTEINE LIGASE 2-RELATED"/>
    <property type="match status" value="1"/>
</dbReference>
<sequence length="382" mass="42429">MQIPFATSERSSIGIEWELALVDADSGDLRQVAGYVLDAVAPPGGGPHPHIRQELLLNTVEVVSGVASTVREAAEDLSRNVDLIRTVTDRLRVELMCAGTHPFSRWDMQHVTDKERYATLIDRTQWWGRQMLIYGVHVHVGIEDRDKVLPISRAMLAYYGHFQALSASSPFWGGKDTGYASNRALMFQQLPTAGLPFQFERWSELEGYVADMMRTGVIDSFDEIRWDLRPSPKFGTLEVRICDGSPTLAEVKSLAALTHCLVEHFSAELDAGRPLPTIPAWFAQENKWRAARYGMDAILILDDDGNEDLVTDDLRRLLPVLEPVAERLDCTAELAGILDIVAAGASYQRQRAVAAASGGRLDVVVRHLVEEMRAGRPLLTTP</sequence>
<dbReference type="Gene3D" id="3.30.590.20">
    <property type="match status" value="1"/>
</dbReference>
<dbReference type="STRING" id="585531.HMPREF0063_11324"/>
<dbReference type="AlphaFoldDB" id="E2SBB5"/>
<keyword evidence="1 5" id="KW-0436">Ligase</keyword>
<dbReference type="EC" id="6.3.2.2" evidence="5"/>
<evidence type="ECO:0000256" key="1">
    <source>
        <dbReference type="ARBA" id="ARBA00022598"/>
    </source>
</evidence>
<dbReference type="InterPro" id="IPR006336">
    <property type="entry name" value="GCS2"/>
</dbReference>
<keyword evidence="2 5" id="KW-0547">Nucleotide-binding</keyword>
<evidence type="ECO:0000313" key="7">
    <source>
        <dbReference type="Proteomes" id="UP000003111"/>
    </source>
</evidence>
<accession>E2SBB5</accession>
<comment type="caution">
    <text evidence="6">The sequence shown here is derived from an EMBL/GenBank/DDBJ whole genome shotgun (WGS) entry which is preliminary data.</text>
</comment>
<dbReference type="eggNOG" id="COG2170">
    <property type="taxonomic scope" value="Bacteria"/>
</dbReference>
<dbReference type="PANTHER" id="PTHR36510:SF1">
    <property type="entry name" value="GLUTAMATE--CYSTEINE LIGASE 2-RELATED"/>
    <property type="match status" value="1"/>
</dbReference>
<dbReference type="InterPro" id="IPR050141">
    <property type="entry name" value="GCL_type2/YbdK_subfam"/>
</dbReference>
<keyword evidence="7" id="KW-1185">Reference proteome</keyword>
<dbReference type="NCBIfam" id="TIGR02050">
    <property type="entry name" value="gshA_cyan_rel"/>
    <property type="match status" value="1"/>
</dbReference>
<dbReference type="HOGENOM" id="CLU_044848_1_1_11"/>
<evidence type="ECO:0000256" key="4">
    <source>
        <dbReference type="ARBA" id="ARBA00048819"/>
    </source>
</evidence>
<dbReference type="NCBIfam" id="NF010044">
    <property type="entry name" value="PRK13517.1-4"/>
    <property type="match status" value="1"/>
</dbReference>
<dbReference type="Proteomes" id="UP000003111">
    <property type="component" value="Unassembled WGS sequence"/>
</dbReference>
<name>E2SBB5_9ACTN</name>
<organism evidence="6 7">
    <name type="scientific">Aeromicrobium marinum DSM 15272</name>
    <dbReference type="NCBI Taxonomy" id="585531"/>
    <lineage>
        <taxon>Bacteria</taxon>
        <taxon>Bacillati</taxon>
        <taxon>Actinomycetota</taxon>
        <taxon>Actinomycetes</taxon>
        <taxon>Propionibacteriales</taxon>
        <taxon>Nocardioidaceae</taxon>
        <taxon>Aeromicrobium</taxon>
    </lineage>
</organism>
<dbReference type="HAMAP" id="MF_01609">
    <property type="entry name" value="Glu_cys_ligase_2"/>
    <property type="match status" value="1"/>
</dbReference>
<gene>
    <name evidence="6" type="ORF">HMPREF0063_11324</name>
</gene>
<dbReference type="GO" id="GO:0005524">
    <property type="term" value="F:ATP binding"/>
    <property type="evidence" value="ECO:0007669"/>
    <property type="project" value="UniProtKB-KW"/>
</dbReference>
<dbReference type="EMBL" id="ACLF03000004">
    <property type="protein sequence ID" value="EFQ83661.1"/>
    <property type="molecule type" value="Genomic_DNA"/>
</dbReference>
<dbReference type="NCBIfam" id="NF010043">
    <property type="entry name" value="PRK13517.1-3"/>
    <property type="match status" value="1"/>
</dbReference>
<dbReference type="GO" id="GO:0042398">
    <property type="term" value="P:modified amino acid biosynthetic process"/>
    <property type="evidence" value="ECO:0007669"/>
    <property type="project" value="InterPro"/>
</dbReference>
<proteinExistence type="inferred from homology"/>
<dbReference type="RefSeq" id="WP_007078345.1">
    <property type="nucleotide sequence ID" value="NZ_CM001024.1"/>
</dbReference>
<comment type="catalytic activity">
    <reaction evidence="4 5">
        <text>L-cysteine + L-glutamate + ATP = gamma-L-glutamyl-L-cysteine + ADP + phosphate + H(+)</text>
        <dbReference type="Rhea" id="RHEA:13285"/>
        <dbReference type="ChEBI" id="CHEBI:15378"/>
        <dbReference type="ChEBI" id="CHEBI:29985"/>
        <dbReference type="ChEBI" id="CHEBI:30616"/>
        <dbReference type="ChEBI" id="CHEBI:35235"/>
        <dbReference type="ChEBI" id="CHEBI:43474"/>
        <dbReference type="ChEBI" id="CHEBI:58173"/>
        <dbReference type="ChEBI" id="CHEBI:456216"/>
        <dbReference type="EC" id="6.3.2.2"/>
    </reaction>
</comment>
<evidence type="ECO:0000256" key="5">
    <source>
        <dbReference type="HAMAP-Rule" id="MF_01609"/>
    </source>
</evidence>
<evidence type="ECO:0000256" key="3">
    <source>
        <dbReference type="ARBA" id="ARBA00022840"/>
    </source>
</evidence>
<dbReference type="NCBIfam" id="NF010042">
    <property type="entry name" value="PRK13517.1-2"/>
    <property type="match status" value="1"/>
</dbReference>
<dbReference type="OrthoDB" id="9769628at2"/>
<dbReference type="InterPro" id="IPR014746">
    <property type="entry name" value="Gln_synth/guanido_kin_cat_dom"/>
</dbReference>
<evidence type="ECO:0000313" key="6">
    <source>
        <dbReference type="EMBL" id="EFQ83661.1"/>
    </source>
</evidence>